<accession>A0A0E9XZD7</accession>
<reference evidence="1" key="2">
    <citation type="journal article" date="2015" name="Fish Shellfish Immunol.">
        <title>Early steps in the European eel (Anguilla anguilla)-Vibrio vulnificus interaction in the gills: Role of the RtxA13 toxin.</title>
        <authorList>
            <person name="Callol A."/>
            <person name="Pajuelo D."/>
            <person name="Ebbesson L."/>
            <person name="Teles M."/>
            <person name="MacKenzie S."/>
            <person name="Amaro C."/>
        </authorList>
    </citation>
    <scope>NUCLEOTIDE SEQUENCE</scope>
</reference>
<protein>
    <submittedName>
        <fullName evidence="1">Uncharacterized protein</fullName>
    </submittedName>
</protein>
<evidence type="ECO:0000313" key="1">
    <source>
        <dbReference type="EMBL" id="JAI07767.1"/>
    </source>
</evidence>
<proteinExistence type="predicted"/>
<dbReference type="EMBL" id="GBXM01000811">
    <property type="protein sequence ID" value="JAI07767.1"/>
    <property type="molecule type" value="Transcribed_RNA"/>
</dbReference>
<sequence>MKRRSSNREIQCNI</sequence>
<name>A0A0E9XZD7_ANGAN</name>
<organism evidence="1">
    <name type="scientific">Anguilla anguilla</name>
    <name type="common">European freshwater eel</name>
    <name type="synonym">Muraena anguilla</name>
    <dbReference type="NCBI Taxonomy" id="7936"/>
    <lineage>
        <taxon>Eukaryota</taxon>
        <taxon>Metazoa</taxon>
        <taxon>Chordata</taxon>
        <taxon>Craniata</taxon>
        <taxon>Vertebrata</taxon>
        <taxon>Euteleostomi</taxon>
        <taxon>Actinopterygii</taxon>
        <taxon>Neopterygii</taxon>
        <taxon>Teleostei</taxon>
        <taxon>Anguilliformes</taxon>
        <taxon>Anguillidae</taxon>
        <taxon>Anguilla</taxon>
    </lineage>
</organism>
<reference evidence="1" key="1">
    <citation type="submission" date="2014-11" db="EMBL/GenBank/DDBJ databases">
        <authorList>
            <person name="Amaro Gonzalez C."/>
        </authorList>
    </citation>
    <scope>NUCLEOTIDE SEQUENCE</scope>
</reference>